<dbReference type="Proteomes" id="UP001295469">
    <property type="component" value="Chromosome C05"/>
</dbReference>
<accession>A0A816L737</accession>
<name>A0A816L737_BRANA</name>
<evidence type="ECO:0000313" key="2">
    <source>
        <dbReference type="EMBL" id="CAF1928810.1"/>
    </source>
</evidence>
<keyword evidence="1" id="KW-1133">Transmembrane helix</keyword>
<organism evidence="2">
    <name type="scientific">Brassica napus</name>
    <name type="common">Rape</name>
    <dbReference type="NCBI Taxonomy" id="3708"/>
    <lineage>
        <taxon>Eukaryota</taxon>
        <taxon>Viridiplantae</taxon>
        <taxon>Streptophyta</taxon>
        <taxon>Embryophyta</taxon>
        <taxon>Tracheophyta</taxon>
        <taxon>Spermatophyta</taxon>
        <taxon>Magnoliopsida</taxon>
        <taxon>eudicotyledons</taxon>
        <taxon>Gunneridae</taxon>
        <taxon>Pentapetalae</taxon>
        <taxon>rosids</taxon>
        <taxon>malvids</taxon>
        <taxon>Brassicales</taxon>
        <taxon>Brassicaceae</taxon>
        <taxon>Brassiceae</taxon>
        <taxon>Brassica</taxon>
    </lineage>
</organism>
<evidence type="ECO:0000256" key="1">
    <source>
        <dbReference type="SAM" id="Phobius"/>
    </source>
</evidence>
<dbReference type="AlphaFoldDB" id="A0A816L737"/>
<protein>
    <submittedName>
        <fullName evidence="2">(rape) hypothetical protein</fullName>
    </submittedName>
</protein>
<reference evidence="2" key="1">
    <citation type="submission" date="2021-01" db="EMBL/GenBank/DDBJ databases">
        <authorList>
            <consortium name="Genoscope - CEA"/>
            <person name="William W."/>
        </authorList>
    </citation>
    <scope>NUCLEOTIDE SEQUENCE</scope>
</reference>
<feature type="transmembrane region" description="Helical" evidence="1">
    <location>
        <begin position="16"/>
        <end position="37"/>
    </location>
</feature>
<sequence length="78" mass="9123">MNPFHFSTAFYSCYSIPFYSMYSFLDLPVTALVFWTWNPSTLDYIIRCLPFSALTDIHACITVYITQNVMYAYTCTQT</sequence>
<proteinExistence type="predicted"/>
<keyword evidence="1" id="KW-0812">Transmembrane</keyword>
<dbReference type="EMBL" id="HG994369">
    <property type="protein sequence ID" value="CAF1928810.1"/>
    <property type="molecule type" value="Genomic_DNA"/>
</dbReference>
<gene>
    <name evidence="2" type="ORF">DARMORV10_C05P28870.1</name>
</gene>
<keyword evidence="1" id="KW-0472">Membrane</keyword>